<reference evidence="2 3" key="1">
    <citation type="submission" date="2023-08" db="EMBL/GenBank/DDBJ databases">
        <title>Black Yeasts Isolated from many extreme environments.</title>
        <authorList>
            <person name="Coleine C."/>
            <person name="Stajich J.E."/>
            <person name="Selbmann L."/>
        </authorList>
    </citation>
    <scope>NUCLEOTIDE SEQUENCE [LARGE SCALE GENOMIC DNA]</scope>
    <source>
        <strain evidence="2 3">CCFEE 5885</strain>
    </source>
</reference>
<organism evidence="2 3">
    <name type="scientific">Lithohypha guttulata</name>
    <dbReference type="NCBI Taxonomy" id="1690604"/>
    <lineage>
        <taxon>Eukaryota</taxon>
        <taxon>Fungi</taxon>
        <taxon>Dikarya</taxon>
        <taxon>Ascomycota</taxon>
        <taxon>Pezizomycotina</taxon>
        <taxon>Eurotiomycetes</taxon>
        <taxon>Chaetothyriomycetidae</taxon>
        <taxon>Chaetothyriales</taxon>
        <taxon>Trichomeriaceae</taxon>
        <taxon>Lithohypha</taxon>
    </lineage>
</organism>
<dbReference type="PANTHER" id="PTHR10644">
    <property type="entry name" value="DNA REPAIR/RNA PROCESSING CPSF FAMILY"/>
    <property type="match status" value="1"/>
</dbReference>
<sequence>MEQDNAAGVLSQTLASSPCIKSILPARIRSPLLNDVVLVGHSSIHLREFMQTGALSNIIADLELGVQVLSAKVISAEEYVLPTEDAILENGRDEIRYKVRGQPCDDSQPPQIVVLSTALGELVYVYAKTLLNGNVQFVHARRHVLGGDYHWPRKYGKQLAVDPQSRALAVASAKTHFGIMALKDVDQIKEEIDNWDPRNPLTILPIKEQRFFKVDGVILRMDFLSSSGDDPDRVFLLLIIANQGVSRLLLYRWDTWRPLTTIKPLRCSGQPLPPEDAFPHLLIPSSKGTSFAIVAGQRIVFYDNVNSKSVKRHPVKIPKDNQRNDKLWVQYAKPFRHEEHKRRKEDIFLIREDGTLKTVVVTHGSSSNTSIAFDPGHLGMNVDTAVCALSAPPMVGGDILIACGDMTEGGVFHLAAREQPRLLQTLSNWSPIRDVVHIDGKATSSIGHDHGVVLAATGVHESRAALTELRYGTEAHVVFSIAYDEANSVDRLWVVESRTKRRMFLLASHHEHTTILCYEVDTAETIALDADLCPQLCFKEPTLAACWLPGDAMLQITTTQINVLGPSAEDQNQHFGRLYGDYACADVLASKGLFVVLRREDNSVSLVGGITTTKPEVKSEVALLPETLRADYVPVDVKLADVGGQTICLCGSLDGHLYLSSIDPERGFIPAKTWSLRDFTKDLHDVQIASIAILGLSRADSVLVICGLKNGRAMFFELAVPTYGFVDSAQLSLKREQTLGTTAVTIKAEAETFMENERNAYATCGSSLLRAQLHRTKSGLDYTISSLLITDKDNASYIPTKINAVDRMGRLNSTQYDDVGMLLVCVVADEISFLRVGQAAMMPRPIRAMHPTKHLMYSSLLRKCVASVHGRTASWLDINGVQQCDKPSLLVLDPNTAAEHETPLPKSQFFFGEKGEKVRVLLSWTPTDGTSHFDVIIIGSDHNNAGRLAYMSVTRMSQPKTGGSARLIATYPNASISAVCAYGLSSLVVCAGRVLKLLHLDMATKGFRHLSEIELPSRATELRTKGSVIYVATSLHSFMLFREENSRLKIVESDSWASKARNMTPHGNSSTLINLVSDHGSRLLNFSERPTRGTRPTFEARMPQAIDRLDPLNISSTDDKRGRFLATTIDGTVYLFTTLTEAEMRLLSFLEQLCEPIKYRMAKNMGILAQAMIKEKGSILESQGRVPPSLGNSHARGDVLKALLEPGAYNIHSLLQRRIKMEEEDAMVKLEDEVESLEDVARPVLDNTDDVVEGVVVWLRSLLNVPSF</sequence>
<protein>
    <recommendedName>
        <fullName evidence="1">RSE1/DDB1/CPSF1 first beta-propeller domain-containing protein</fullName>
    </recommendedName>
</protein>
<dbReference type="InterPro" id="IPR015943">
    <property type="entry name" value="WD40/YVTN_repeat-like_dom_sf"/>
</dbReference>
<dbReference type="Gene3D" id="2.130.10.10">
    <property type="entry name" value="YVTN repeat-like/Quinoprotein amine dehydrogenase"/>
    <property type="match status" value="2"/>
</dbReference>
<gene>
    <name evidence="2" type="ORF">LTR24_005646</name>
</gene>
<dbReference type="InterPro" id="IPR050358">
    <property type="entry name" value="RSE1/DDB1/CFT1"/>
</dbReference>
<dbReference type="Proteomes" id="UP001345013">
    <property type="component" value="Unassembled WGS sequence"/>
</dbReference>
<dbReference type="Pfam" id="PF10433">
    <property type="entry name" value="Beta-prop_RSE1_1st"/>
    <property type="match status" value="1"/>
</dbReference>
<dbReference type="EMBL" id="JAVRRG010000066">
    <property type="protein sequence ID" value="KAK5091998.1"/>
    <property type="molecule type" value="Genomic_DNA"/>
</dbReference>
<name>A0ABR0K8G2_9EURO</name>
<keyword evidence="3" id="KW-1185">Reference proteome</keyword>
<evidence type="ECO:0000259" key="1">
    <source>
        <dbReference type="Pfam" id="PF10433"/>
    </source>
</evidence>
<feature type="domain" description="RSE1/DDB1/CPSF1 first beta-propeller" evidence="1">
    <location>
        <begin position="20"/>
        <end position="426"/>
    </location>
</feature>
<dbReference type="InterPro" id="IPR018846">
    <property type="entry name" value="Beta-prop_RSE1/DDB1/CPSF1_1st"/>
</dbReference>
<proteinExistence type="predicted"/>
<accession>A0ABR0K8G2</accession>
<comment type="caution">
    <text evidence="2">The sequence shown here is derived from an EMBL/GenBank/DDBJ whole genome shotgun (WGS) entry which is preliminary data.</text>
</comment>
<evidence type="ECO:0000313" key="3">
    <source>
        <dbReference type="Proteomes" id="UP001345013"/>
    </source>
</evidence>
<evidence type="ECO:0000313" key="2">
    <source>
        <dbReference type="EMBL" id="KAK5091998.1"/>
    </source>
</evidence>